<dbReference type="AlphaFoldDB" id="A0A520MIA9"/>
<feature type="domain" description="PpiC" evidence="1">
    <location>
        <begin position="84"/>
        <end position="204"/>
    </location>
</feature>
<dbReference type="InterPro" id="IPR000297">
    <property type="entry name" value="PPIase_PpiC"/>
</dbReference>
<evidence type="ECO:0000313" key="2">
    <source>
        <dbReference type="EMBL" id="RZO20943.1"/>
    </source>
</evidence>
<dbReference type="EMBL" id="SHBI01000011">
    <property type="protein sequence ID" value="RZO20943.1"/>
    <property type="molecule type" value="Genomic_DNA"/>
</dbReference>
<dbReference type="InterPro" id="IPR027304">
    <property type="entry name" value="Trigger_fact/SurA_dom_sf"/>
</dbReference>
<dbReference type="GO" id="GO:0003755">
    <property type="term" value="F:peptidyl-prolyl cis-trans isomerase activity"/>
    <property type="evidence" value="ECO:0007669"/>
    <property type="project" value="InterPro"/>
</dbReference>
<dbReference type="Pfam" id="PF13145">
    <property type="entry name" value="Rotamase_2"/>
    <property type="match status" value="1"/>
</dbReference>
<protein>
    <submittedName>
        <fullName evidence="2">Peptidyl-prolyl cis-trans isomerase</fullName>
    </submittedName>
</protein>
<organism evidence="2 3">
    <name type="scientific">SAR86 cluster bacterium</name>
    <dbReference type="NCBI Taxonomy" id="2030880"/>
    <lineage>
        <taxon>Bacteria</taxon>
        <taxon>Pseudomonadati</taxon>
        <taxon>Pseudomonadota</taxon>
        <taxon>Gammaproteobacteria</taxon>
        <taxon>SAR86 cluster</taxon>
    </lineage>
</organism>
<evidence type="ECO:0000313" key="3">
    <source>
        <dbReference type="Proteomes" id="UP000315782"/>
    </source>
</evidence>
<comment type="caution">
    <text evidence="2">The sequence shown here is derived from an EMBL/GenBank/DDBJ whole genome shotgun (WGS) entry which is preliminary data.</text>
</comment>
<proteinExistence type="predicted"/>
<sequence>MNSESKDIYISDQEILSLVSAWKSQVGREPTDDEISRIINNLVDEEILYREALLLGLDNEDRIIKRRLAQKISFLKQESISISPSNTEILNFYNKNKDKYFVNPSYSFTHYYFSSENNSEDRSKVGMQQIKNNIEVNSDSFFLGKNFAAEDIQNIDSNFGNNFSSNFLDAPLNKWVGPYRSSFGHHILFITDFQPGFYLDIEDVLNQVEVDLLQIKRDKAVQDFLNKIRLEYEVIINPNLKI</sequence>
<keyword evidence="2" id="KW-0413">Isomerase</keyword>
<accession>A0A520MIA9</accession>
<name>A0A520MIA9_9GAMM</name>
<gene>
    <name evidence="2" type="ORF">EVA96_02255</name>
</gene>
<reference evidence="2 3" key="1">
    <citation type="submission" date="2019-02" db="EMBL/GenBank/DDBJ databases">
        <title>Prokaryotic population dynamics and viral predation in marine succession experiment using metagenomics: the confinement effect.</title>
        <authorList>
            <person name="Haro-Moreno J.M."/>
            <person name="Rodriguez-Valera F."/>
            <person name="Lopez-Perez M."/>
        </authorList>
    </citation>
    <scope>NUCLEOTIDE SEQUENCE [LARGE SCALE GENOMIC DNA]</scope>
    <source>
        <strain evidence="2">MED-G163</strain>
    </source>
</reference>
<dbReference type="Proteomes" id="UP000315782">
    <property type="component" value="Unassembled WGS sequence"/>
</dbReference>
<dbReference type="SUPFAM" id="SSF109998">
    <property type="entry name" value="Triger factor/SurA peptide-binding domain-like"/>
    <property type="match status" value="1"/>
</dbReference>
<evidence type="ECO:0000259" key="1">
    <source>
        <dbReference type="Pfam" id="PF13145"/>
    </source>
</evidence>